<dbReference type="OrthoDB" id="9810963at2"/>
<sequence length="353" mass="40960">MDILKTSHIQAISQVRNKESFDRSKEIDDVLNSYADIKKWRKQELVTVSTDHQQLNELHDEVIKKTVAISMDKVQRELGKPPAPFAFFLMGSAGRFEQSVLSDQDHGIIFNGSDDNQFYFLKLGSEITEALAEVGYERCDGLVMSSNPLWCQSIEGWTSQISDWLDEASWQSLRHFSTFFDSRVLVGETDFLTELKQEAFSILKKQPRLYLRLVENVDFVKKGIGIFGQLLPELHGEHSGAIQLKQTTFFPYVNSLRLLALKDSMFEPSTLSRFKELSPNTYPTIKNYEDDFIELLNFRLHFRKNARNYNEVHLIHLDALTKKDKQHLKKLMKQGYKLFSETKLLMVKECSTW</sequence>
<dbReference type="Pfam" id="PF03445">
    <property type="entry name" value="DUF294"/>
    <property type="match status" value="1"/>
</dbReference>
<name>A0A6A8DH34_9BACI</name>
<feature type="domain" description="Protein-PII uridylyltransferase N-terminal" evidence="1">
    <location>
        <begin position="49"/>
        <end position="168"/>
    </location>
</feature>
<reference evidence="3" key="1">
    <citation type="submission" date="2019-11" db="EMBL/GenBank/DDBJ databases">
        <authorList>
            <person name="Li J."/>
        </authorList>
    </citation>
    <scope>NUCLEOTIDE SEQUENCE</scope>
    <source>
        <strain evidence="3">B6B</strain>
    </source>
</reference>
<dbReference type="Proteomes" id="UP000799092">
    <property type="component" value="Unassembled WGS sequence"/>
</dbReference>
<keyword evidence="4" id="KW-1185">Reference proteome</keyword>
<dbReference type="RefSeq" id="WP_153737455.1">
    <property type="nucleotide sequence ID" value="NZ_WJNG01000011.1"/>
</dbReference>
<feature type="domain" description="DUF294" evidence="2">
    <location>
        <begin position="209"/>
        <end position="337"/>
    </location>
</feature>
<evidence type="ECO:0000313" key="4">
    <source>
        <dbReference type="Proteomes" id="UP000799092"/>
    </source>
</evidence>
<proteinExistence type="predicted"/>
<evidence type="ECO:0000259" key="1">
    <source>
        <dbReference type="Pfam" id="PF03445"/>
    </source>
</evidence>
<evidence type="ECO:0000313" key="3">
    <source>
        <dbReference type="EMBL" id="MRH43806.1"/>
    </source>
</evidence>
<gene>
    <name evidence="3" type="ORF">GH741_14100</name>
</gene>
<evidence type="ECO:0008006" key="5">
    <source>
        <dbReference type="Google" id="ProtNLM"/>
    </source>
</evidence>
<dbReference type="AlphaFoldDB" id="A0A6A8DH34"/>
<evidence type="ECO:0000259" key="2">
    <source>
        <dbReference type="Pfam" id="PF10335"/>
    </source>
</evidence>
<dbReference type="GO" id="GO:0008773">
    <property type="term" value="F:[protein-PII] uridylyltransferase activity"/>
    <property type="evidence" value="ECO:0007669"/>
    <property type="project" value="InterPro"/>
</dbReference>
<dbReference type="InterPro" id="IPR005105">
    <property type="entry name" value="GlnD_Uridyltrans_N"/>
</dbReference>
<dbReference type="InterPro" id="IPR018821">
    <property type="entry name" value="DUF294_put_nucleoTrafse_sb-bd"/>
</dbReference>
<dbReference type="CDD" id="cd05401">
    <property type="entry name" value="NT_GlnE_GlnD_like"/>
    <property type="match status" value="1"/>
</dbReference>
<protein>
    <recommendedName>
        <fullName evidence="5">Signal transduction protein</fullName>
    </recommendedName>
</protein>
<dbReference type="Pfam" id="PF10335">
    <property type="entry name" value="DUF294_C"/>
    <property type="match status" value="1"/>
</dbReference>
<comment type="caution">
    <text evidence="3">The sequence shown here is derived from an EMBL/GenBank/DDBJ whole genome shotgun (WGS) entry which is preliminary data.</text>
</comment>
<accession>A0A6A8DH34</accession>
<dbReference type="EMBL" id="WJNG01000011">
    <property type="protein sequence ID" value="MRH43806.1"/>
    <property type="molecule type" value="Genomic_DNA"/>
</dbReference>
<organism evidence="3 4">
    <name type="scientific">Aquibacillus halophilus</name>
    <dbReference type="NCBI Taxonomy" id="930132"/>
    <lineage>
        <taxon>Bacteria</taxon>
        <taxon>Bacillati</taxon>
        <taxon>Bacillota</taxon>
        <taxon>Bacilli</taxon>
        <taxon>Bacillales</taxon>
        <taxon>Bacillaceae</taxon>
        <taxon>Aquibacillus</taxon>
    </lineage>
</organism>